<protein>
    <recommendedName>
        <fullName evidence="4">Glycosyltransferase</fullName>
        <ecNumber evidence="4">2.4.1.-</ecNumber>
    </recommendedName>
</protein>
<dbReference type="GO" id="GO:0080043">
    <property type="term" value="F:quercetin 3-O-glucosyltransferase activity"/>
    <property type="evidence" value="ECO:0007669"/>
    <property type="project" value="TreeGrafter"/>
</dbReference>
<dbReference type="Gene3D" id="3.40.50.2000">
    <property type="entry name" value="Glycogen Phosphorylase B"/>
    <property type="match status" value="2"/>
</dbReference>
<dbReference type="PROSITE" id="PS00375">
    <property type="entry name" value="UDPGT"/>
    <property type="match status" value="1"/>
</dbReference>
<dbReference type="GO" id="GO:0080044">
    <property type="term" value="F:quercetin 7-O-glucosyltransferase activity"/>
    <property type="evidence" value="ECO:0007669"/>
    <property type="project" value="TreeGrafter"/>
</dbReference>
<dbReference type="CDD" id="cd03784">
    <property type="entry name" value="GT1_Gtf-like"/>
    <property type="match status" value="1"/>
</dbReference>
<keyword evidence="3" id="KW-0328">Glycosyltransferase</keyword>
<comment type="similarity">
    <text evidence="1 3">Belongs to the UDP-glycosyltransferase family.</text>
</comment>
<evidence type="ECO:0000256" key="2">
    <source>
        <dbReference type="ARBA" id="ARBA00022679"/>
    </source>
</evidence>
<dbReference type="InterPro" id="IPR035595">
    <property type="entry name" value="UDP_glycos_trans_CS"/>
</dbReference>
<name>A0AAP0H5K8_9ASTR</name>
<organism evidence="5 6">
    <name type="scientific">Deinandra increscens subsp. villosa</name>
    <dbReference type="NCBI Taxonomy" id="3103831"/>
    <lineage>
        <taxon>Eukaryota</taxon>
        <taxon>Viridiplantae</taxon>
        <taxon>Streptophyta</taxon>
        <taxon>Embryophyta</taxon>
        <taxon>Tracheophyta</taxon>
        <taxon>Spermatophyta</taxon>
        <taxon>Magnoliopsida</taxon>
        <taxon>eudicotyledons</taxon>
        <taxon>Gunneridae</taxon>
        <taxon>Pentapetalae</taxon>
        <taxon>asterids</taxon>
        <taxon>campanulids</taxon>
        <taxon>Asterales</taxon>
        <taxon>Asteraceae</taxon>
        <taxon>Asteroideae</taxon>
        <taxon>Heliantheae alliance</taxon>
        <taxon>Madieae</taxon>
        <taxon>Madiinae</taxon>
        <taxon>Deinandra</taxon>
    </lineage>
</organism>
<evidence type="ECO:0000313" key="5">
    <source>
        <dbReference type="EMBL" id="KAK9073754.1"/>
    </source>
</evidence>
<dbReference type="Proteomes" id="UP001408789">
    <property type="component" value="Unassembled WGS sequence"/>
</dbReference>
<sequence>MINDHISNYHKLAFPTNQTTGGKISMTTTSFSCKPTMAKQNNINKSPHVLLFPFPSQGHINPLIQFGKRLLSKGVKTTLITTTYLLNSTLSHNTNTTSIEIKPISDGFDEGGYASADSAESYLKTFNEVGSKCLVDLIKKLQSEGHTIDAIVYDSMITWALGVATEVGISGGAFFTQSCVVNSIYYHVHKGLISLPVGAANVSVPGFPKLELWETPSFVQNYDPHNVWSEIVFGQFGNIDEARWVFTNSFYQLEEEGEEAQNLASVHQATAFQGERAVDQTYQVIEWMRKIWNLKVISPTLPSMYLDKRIKDDKDYGFNLFKAKHKECMNWLNDKPKESVVYISFGSMLNFGTEQIEEIAWALSDSNVNFLWVLRAKEEGKLPNNLLDVIKTGKGLVVEWCRQLDVLAHFSLGCFVTHCGFSSTLEAISLGVPIVGMAQVSDQTTNAKCLDEVWGVGVRVKADEDGIMRRGSLASCIKTIMEDESGVVARKNSLKWRDLAKLAVDDGGISDKNIDEFVYELRPKC</sequence>
<dbReference type="AlphaFoldDB" id="A0AAP0H5K8"/>
<dbReference type="PANTHER" id="PTHR11926">
    <property type="entry name" value="GLUCOSYL/GLUCURONOSYL TRANSFERASES"/>
    <property type="match status" value="1"/>
</dbReference>
<dbReference type="InterPro" id="IPR002213">
    <property type="entry name" value="UDP_glucos_trans"/>
</dbReference>
<dbReference type="PANTHER" id="PTHR11926:SF1560">
    <property type="entry name" value="UDP-GLYCOSYLTRANSFERASE 74E1-RELATED"/>
    <property type="match status" value="1"/>
</dbReference>
<evidence type="ECO:0000256" key="4">
    <source>
        <dbReference type="RuleBase" id="RU362057"/>
    </source>
</evidence>
<comment type="caution">
    <text evidence="5">The sequence shown here is derived from an EMBL/GenBank/DDBJ whole genome shotgun (WGS) entry which is preliminary data.</text>
</comment>
<dbReference type="EC" id="2.4.1.-" evidence="4"/>
<evidence type="ECO:0000313" key="6">
    <source>
        <dbReference type="Proteomes" id="UP001408789"/>
    </source>
</evidence>
<keyword evidence="6" id="KW-1185">Reference proteome</keyword>
<accession>A0AAP0H5K8</accession>
<dbReference type="Pfam" id="PF00201">
    <property type="entry name" value="UDPGT"/>
    <property type="match status" value="1"/>
</dbReference>
<dbReference type="EMBL" id="JBCNJP010000008">
    <property type="protein sequence ID" value="KAK9073754.1"/>
    <property type="molecule type" value="Genomic_DNA"/>
</dbReference>
<dbReference type="SUPFAM" id="SSF53756">
    <property type="entry name" value="UDP-Glycosyltransferase/glycogen phosphorylase"/>
    <property type="match status" value="1"/>
</dbReference>
<proteinExistence type="inferred from homology"/>
<dbReference type="FunFam" id="3.40.50.2000:FF:000019">
    <property type="entry name" value="Glycosyltransferase"/>
    <property type="match status" value="1"/>
</dbReference>
<gene>
    <name evidence="5" type="ORF">SSX86_006348</name>
</gene>
<reference evidence="5 6" key="1">
    <citation type="submission" date="2024-04" db="EMBL/GenBank/DDBJ databases">
        <title>The reference genome of an endangered Asteraceae, Deinandra increscens subsp. villosa, native to the Central Coast of California.</title>
        <authorList>
            <person name="Guilliams M."/>
            <person name="Hasenstab-Lehman K."/>
            <person name="Meyer R."/>
            <person name="Mcevoy S."/>
        </authorList>
    </citation>
    <scope>NUCLEOTIDE SEQUENCE [LARGE SCALE GENOMIC DNA]</scope>
    <source>
        <tissue evidence="5">Leaf</tissue>
    </source>
</reference>
<keyword evidence="2 3" id="KW-0808">Transferase</keyword>
<evidence type="ECO:0000256" key="3">
    <source>
        <dbReference type="RuleBase" id="RU003718"/>
    </source>
</evidence>
<evidence type="ECO:0000256" key="1">
    <source>
        <dbReference type="ARBA" id="ARBA00009995"/>
    </source>
</evidence>